<organism evidence="7 8">
    <name type="scientific">Cladophialophora bantiana (strain ATCC 10958 / CBS 173.52 / CDC B-1940 / NIH 8579)</name>
    <name type="common">Xylohypha bantiana</name>
    <dbReference type="NCBI Taxonomy" id="1442370"/>
    <lineage>
        <taxon>Eukaryota</taxon>
        <taxon>Fungi</taxon>
        <taxon>Dikarya</taxon>
        <taxon>Ascomycota</taxon>
        <taxon>Pezizomycotina</taxon>
        <taxon>Eurotiomycetes</taxon>
        <taxon>Chaetothyriomycetidae</taxon>
        <taxon>Chaetothyriales</taxon>
        <taxon>Herpotrichiellaceae</taxon>
        <taxon>Cladophialophora</taxon>
    </lineage>
</organism>
<feature type="repeat" description="ANK" evidence="3">
    <location>
        <begin position="946"/>
        <end position="978"/>
    </location>
</feature>
<dbReference type="InterPro" id="IPR056884">
    <property type="entry name" value="NPHP3-like_N"/>
</dbReference>
<keyword evidence="5" id="KW-0732">Signal</keyword>
<dbReference type="PROSITE" id="PS50088">
    <property type="entry name" value="ANK_REPEAT"/>
    <property type="match status" value="10"/>
</dbReference>
<feature type="repeat" description="ANK" evidence="3">
    <location>
        <begin position="913"/>
        <end position="945"/>
    </location>
</feature>
<feature type="repeat" description="ANK" evidence="3">
    <location>
        <begin position="1074"/>
        <end position="1106"/>
    </location>
</feature>
<gene>
    <name evidence="7" type="ORF">Z519_03096</name>
</gene>
<keyword evidence="1" id="KW-0677">Repeat</keyword>
<dbReference type="InterPro" id="IPR027417">
    <property type="entry name" value="P-loop_NTPase"/>
</dbReference>
<dbReference type="InterPro" id="IPR051165">
    <property type="entry name" value="Multifunctional_ANK_Repeat"/>
</dbReference>
<evidence type="ECO:0000259" key="6">
    <source>
        <dbReference type="PROSITE" id="PS50837"/>
    </source>
</evidence>
<dbReference type="Pfam" id="PF13637">
    <property type="entry name" value="Ank_4"/>
    <property type="match status" value="1"/>
</dbReference>
<evidence type="ECO:0000256" key="5">
    <source>
        <dbReference type="SAM" id="SignalP"/>
    </source>
</evidence>
<dbReference type="VEuPathDB" id="FungiDB:Z519_03096"/>
<dbReference type="InterPro" id="IPR007111">
    <property type="entry name" value="NACHT_NTPase"/>
</dbReference>
<dbReference type="GeneID" id="27696024"/>
<evidence type="ECO:0000313" key="7">
    <source>
        <dbReference type="EMBL" id="KIW96030.1"/>
    </source>
</evidence>
<feature type="signal peptide" evidence="5">
    <location>
        <begin position="1"/>
        <end position="23"/>
    </location>
</feature>
<keyword evidence="8" id="KW-1185">Reference proteome</keyword>
<accession>A0A0D2HYQ4</accession>
<feature type="repeat" description="ANK" evidence="3">
    <location>
        <begin position="979"/>
        <end position="1006"/>
    </location>
</feature>
<feature type="repeat" description="ANK" evidence="3">
    <location>
        <begin position="747"/>
        <end position="779"/>
    </location>
</feature>
<dbReference type="HOGENOM" id="CLU_000288_34_23_1"/>
<feature type="repeat" description="ANK" evidence="3">
    <location>
        <begin position="780"/>
        <end position="812"/>
    </location>
</feature>
<reference evidence="7" key="1">
    <citation type="submission" date="2015-01" db="EMBL/GenBank/DDBJ databases">
        <title>The Genome Sequence of Cladophialophora bantiana CBS 173.52.</title>
        <authorList>
            <consortium name="The Broad Institute Genomics Platform"/>
            <person name="Cuomo C."/>
            <person name="de Hoog S."/>
            <person name="Gorbushina A."/>
            <person name="Stielow B."/>
            <person name="Teixiera M."/>
            <person name="Abouelleil A."/>
            <person name="Chapman S.B."/>
            <person name="Priest M."/>
            <person name="Young S.K."/>
            <person name="Wortman J."/>
            <person name="Nusbaum C."/>
            <person name="Birren B."/>
        </authorList>
    </citation>
    <scope>NUCLEOTIDE SEQUENCE [LARGE SCALE GENOMIC DNA]</scope>
    <source>
        <strain evidence="7">CBS 173.52</strain>
    </source>
</reference>
<dbReference type="SUPFAM" id="SSF48403">
    <property type="entry name" value="Ankyrin repeat"/>
    <property type="match status" value="2"/>
</dbReference>
<keyword evidence="2 3" id="KW-0040">ANK repeat</keyword>
<dbReference type="SUPFAM" id="SSF52540">
    <property type="entry name" value="P-loop containing nucleoside triphosphate hydrolases"/>
    <property type="match status" value="1"/>
</dbReference>
<dbReference type="Gene3D" id="3.40.50.300">
    <property type="entry name" value="P-loop containing nucleotide triphosphate hydrolases"/>
    <property type="match status" value="1"/>
</dbReference>
<dbReference type="PANTHER" id="PTHR24123:SF33">
    <property type="entry name" value="PROTEIN HOS4"/>
    <property type="match status" value="1"/>
</dbReference>
<evidence type="ECO:0000313" key="8">
    <source>
        <dbReference type="Proteomes" id="UP000053789"/>
    </source>
</evidence>
<dbReference type="Pfam" id="PF24883">
    <property type="entry name" value="NPHP3_N"/>
    <property type="match status" value="1"/>
</dbReference>
<dbReference type="Pfam" id="PF13857">
    <property type="entry name" value="Ank_5"/>
    <property type="match status" value="1"/>
</dbReference>
<evidence type="ECO:0000256" key="1">
    <source>
        <dbReference type="ARBA" id="ARBA00022737"/>
    </source>
</evidence>
<dbReference type="Proteomes" id="UP000053789">
    <property type="component" value="Unassembled WGS sequence"/>
</dbReference>
<evidence type="ECO:0000256" key="2">
    <source>
        <dbReference type="ARBA" id="ARBA00023043"/>
    </source>
</evidence>
<dbReference type="OrthoDB" id="1577640at2759"/>
<sequence length="1218" mass="134893">MAEVGLAASLAGLVSLGLQVCAGLINYYNAYREAENDVECLCDETNHLTQTLRLFQRSVNDSRIDTDQETQVAALIESCSGRIAELDTELKRLLKYRKDERRSIRKTMSRTIRVLYPFTADTVRRLRERISKLNEILQQAGTSILISQSNTIQDTIDQFYTREDSREIIRWLDPPSPRSSHLDASAKHRPQTGSWLLDGPEFAEWKSSPRSVLWIQGNAGCGKTVLCSAIINSLMEDCESQANAGIAYFYFDFNNQSIAQDHNRLLRSLVEQLSSQRGHLPKPLASLYQRCRNGTVQPTTVDLVRTLQIIIGDFSPFYLVIDAVDECKEKQEFLNFLNTIMQWTLPQIHVLATSRTDIDAEIRNRKWKCATVVVEELVVDADVEKHVLATLEDDDVLNRWDPIQQQVIATSLIKGANGNFRWVACQIGALRECHTLAELEDALNRLPATLEETYECALSAITDARKEAIRNVLRWLSFSARPIRLEEIAEVMAVDLAATPRPVYDARRRLIDPQRFFHTYSTLVRVLTVKTKTVTYRELRLAHLSVRDFLVSSRIRDGKASYYAIDPLSAHKSIAETCLIYLRQFDTPLTLSSRSPESYCLARYAAKHWPHHVQAVAAAAERAISPTTGQPPKLANMDQNAPVIALIVEFLLLILKVLNLSSTSPQVKDLPIDLNYLCTELLSAQDAQLHSQILFYDPDTPWMDQPDIARTLHTLPSALYYAAHAGLVGSVRLLLAKGIDVNALGGRYGTALQAAACKGHTDVVKVLLANGANVNQESGDYGNALQGACAYGHTSCAKLLLDHGADINARGGEHGTALQAAAFNGYDQVVAMLVENGAEIDALDDQHKTPLSWAASEGHTETVRLLLDHGSDCMIQDESGWTALDESAPPGFDHIVQMLINHHRPIIYCKDTTGFTALHHTAGQRHESTVRILLESGMEVDVQNQYGRTALFQAVSSGHEDTVRLFLRYGADVDIIDQSGWSVLHMAAYVGHVIVGALLLDYGADMRHGKGGMTPLHVAVLRKNIDFVELLLEYDADVMARNDDGQTALDLLLLHQTGEVARIVWELGIENQSATITGLRIAASAGRDVRIRQLLERGADINARDEAGMTALLWAAATRRASTMKLLIENGADVNVRSDWGSTPLSYVQDDPELVTLLLASGYNMDTSSAGGGKFDDTKADPHAGDYVLEEIRVLIEERMNEPSTAGEDTLSSSGDSE</sequence>
<dbReference type="PANTHER" id="PTHR24123">
    <property type="entry name" value="ANKYRIN REPEAT-CONTAINING"/>
    <property type="match status" value="1"/>
</dbReference>
<dbReference type="PROSITE" id="PS50297">
    <property type="entry name" value="ANK_REP_REGION"/>
    <property type="match status" value="10"/>
</dbReference>
<dbReference type="InterPro" id="IPR002110">
    <property type="entry name" value="Ankyrin_rpt"/>
</dbReference>
<feature type="repeat" description="ANK" evidence="3">
    <location>
        <begin position="1107"/>
        <end position="1139"/>
    </location>
</feature>
<name>A0A0D2HYQ4_CLAB1</name>
<protein>
    <recommendedName>
        <fullName evidence="6">NACHT domain-containing protein</fullName>
    </recommendedName>
</protein>
<dbReference type="RefSeq" id="XP_016622699.1">
    <property type="nucleotide sequence ID" value="XM_016760849.1"/>
</dbReference>
<dbReference type="Gene3D" id="1.25.40.20">
    <property type="entry name" value="Ankyrin repeat-containing domain"/>
    <property type="match status" value="4"/>
</dbReference>
<feature type="region of interest" description="Disordered" evidence="4">
    <location>
        <begin position="1198"/>
        <end position="1218"/>
    </location>
</feature>
<feature type="repeat" description="ANK" evidence="3">
    <location>
        <begin position="1011"/>
        <end position="1043"/>
    </location>
</feature>
<dbReference type="AlphaFoldDB" id="A0A0D2HYQ4"/>
<dbReference type="PRINTS" id="PR01415">
    <property type="entry name" value="ANKYRIN"/>
</dbReference>
<dbReference type="PROSITE" id="PS50837">
    <property type="entry name" value="NACHT"/>
    <property type="match status" value="1"/>
</dbReference>
<dbReference type="EMBL" id="KN846983">
    <property type="protein sequence ID" value="KIW96030.1"/>
    <property type="molecule type" value="Genomic_DNA"/>
</dbReference>
<feature type="chain" id="PRO_5002244057" description="NACHT domain-containing protein" evidence="5">
    <location>
        <begin position="24"/>
        <end position="1218"/>
    </location>
</feature>
<dbReference type="InterPro" id="IPR036770">
    <property type="entry name" value="Ankyrin_rpt-contain_sf"/>
</dbReference>
<evidence type="ECO:0000256" key="4">
    <source>
        <dbReference type="SAM" id="MobiDB-lite"/>
    </source>
</evidence>
<feature type="repeat" description="ANK" evidence="3">
    <location>
        <begin position="813"/>
        <end position="845"/>
    </location>
</feature>
<evidence type="ECO:0000256" key="3">
    <source>
        <dbReference type="PROSITE-ProRule" id="PRU00023"/>
    </source>
</evidence>
<dbReference type="SMART" id="SM00248">
    <property type="entry name" value="ANK"/>
    <property type="match status" value="12"/>
</dbReference>
<dbReference type="Pfam" id="PF12796">
    <property type="entry name" value="Ank_2"/>
    <property type="match status" value="4"/>
</dbReference>
<feature type="repeat" description="ANK" evidence="3">
    <location>
        <begin position="846"/>
        <end position="878"/>
    </location>
</feature>
<feature type="domain" description="NACHT" evidence="6">
    <location>
        <begin position="211"/>
        <end position="357"/>
    </location>
</feature>
<proteinExistence type="predicted"/>